<sequence length="288" mass="31855">MSSYSSAFPALHSLQLPLSIQGKRGWASFFPGTSTLVCPKIPTYLQHSRFADLVHEKFDTIQRQQDPMLDWQALDLRLPTSWNSKDKAKHIDVDRLGLQLHYAGPGRSEAHAGSIRTNFAIPKHCGMFYYEVKIISKGDDGFIGIGFCTKENDLNRLPGWDVGSYGFHGDDGHSFAGSGTGDDYGPSFTTHDVIGCGIDFTNQTGFYTKNGTMIGVAFRNIPLYQSYYPVVGLRTPGEAVTTNFGDEPFVFDINQLVKVTDQPGLLTPSPIDLSIIFCSKSNRKSPKR</sequence>
<dbReference type="Gene3D" id="2.60.120.920">
    <property type="match status" value="1"/>
</dbReference>
<dbReference type="CDD" id="cd12909">
    <property type="entry name" value="SPRY_RanBP9_10"/>
    <property type="match status" value="1"/>
</dbReference>
<dbReference type="InterPro" id="IPR003877">
    <property type="entry name" value="SPRY_dom"/>
</dbReference>
<dbReference type="SMART" id="SM00449">
    <property type="entry name" value="SPRY"/>
    <property type="match status" value="1"/>
</dbReference>
<dbReference type="PROSITE" id="PS50188">
    <property type="entry name" value="B302_SPRY"/>
    <property type="match status" value="1"/>
</dbReference>
<reference evidence="2 3" key="1">
    <citation type="submission" date="2016-07" db="EMBL/GenBank/DDBJ databases">
        <title>Pervasive Adenine N6-methylation of Active Genes in Fungi.</title>
        <authorList>
            <consortium name="DOE Joint Genome Institute"/>
            <person name="Mondo S.J."/>
            <person name="Dannebaum R.O."/>
            <person name="Kuo R.C."/>
            <person name="Labutti K."/>
            <person name="Haridas S."/>
            <person name="Kuo A."/>
            <person name="Salamov A."/>
            <person name="Ahrendt S.R."/>
            <person name="Lipzen A."/>
            <person name="Sullivan W."/>
            <person name="Andreopoulos W.B."/>
            <person name="Clum A."/>
            <person name="Lindquist E."/>
            <person name="Daum C."/>
            <person name="Ramamoorthy G.K."/>
            <person name="Gryganskyi A."/>
            <person name="Culley D."/>
            <person name="Magnuson J.K."/>
            <person name="James T.Y."/>
            <person name="O'Malley M.A."/>
            <person name="Stajich J.E."/>
            <person name="Spatafora J.W."/>
            <person name="Visel A."/>
            <person name="Grigoriev I.V."/>
        </authorList>
    </citation>
    <scope>NUCLEOTIDE SEQUENCE [LARGE SCALE GENOMIC DNA]</scope>
    <source>
        <strain evidence="2 3">NRRL 3301</strain>
    </source>
</reference>
<comment type="caution">
    <text evidence="2">The sequence shown here is derived from an EMBL/GenBank/DDBJ whole genome shotgun (WGS) entry which is preliminary data.</text>
</comment>
<keyword evidence="3" id="KW-1185">Reference proteome</keyword>
<evidence type="ECO:0000313" key="3">
    <source>
        <dbReference type="Proteomes" id="UP000242146"/>
    </source>
</evidence>
<dbReference type="EMBL" id="MCGT01000039">
    <property type="protein sequence ID" value="ORX46066.1"/>
    <property type="molecule type" value="Genomic_DNA"/>
</dbReference>
<name>A0A1X2G646_9FUNG</name>
<dbReference type="InterPro" id="IPR035782">
    <property type="entry name" value="SPRY_RanBP9/10"/>
</dbReference>
<evidence type="ECO:0000313" key="2">
    <source>
        <dbReference type="EMBL" id="ORX46066.1"/>
    </source>
</evidence>
<feature type="domain" description="B30.2/SPRY" evidence="1">
    <location>
        <begin position="60"/>
        <end position="249"/>
    </location>
</feature>
<dbReference type="Proteomes" id="UP000242146">
    <property type="component" value="Unassembled WGS sequence"/>
</dbReference>
<dbReference type="InterPro" id="IPR050618">
    <property type="entry name" value="Ubq-SigPath_Reg"/>
</dbReference>
<dbReference type="OrthoDB" id="25503at2759"/>
<protein>
    <submittedName>
        <fullName evidence="2">SPRY-domain-containing protein</fullName>
    </submittedName>
</protein>
<dbReference type="PANTHER" id="PTHR12864">
    <property type="entry name" value="RAN BINDING PROTEIN 9-RELATED"/>
    <property type="match status" value="1"/>
</dbReference>
<dbReference type="InterPro" id="IPR001870">
    <property type="entry name" value="B30.2/SPRY"/>
</dbReference>
<proteinExistence type="predicted"/>
<accession>A0A1X2G646</accession>
<evidence type="ECO:0000259" key="1">
    <source>
        <dbReference type="PROSITE" id="PS50188"/>
    </source>
</evidence>
<organism evidence="2 3">
    <name type="scientific">Hesseltinella vesiculosa</name>
    <dbReference type="NCBI Taxonomy" id="101127"/>
    <lineage>
        <taxon>Eukaryota</taxon>
        <taxon>Fungi</taxon>
        <taxon>Fungi incertae sedis</taxon>
        <taxon>Mucoromycota</taxon>
        <taxon>Mucoromycotina</taxon>
        <taxon>Mucoromycetes</taxon>
        <taxon>Mucorales</taxon>
        <taxon>Cunninghamellaceae</taxon>
        <taxon>Hesseltinella</taxon>
    </lineage>
</organism>
<gene>
    <name evidence="2" type="ORF">DM01DRAFT_1294065</name>
</gene>
<dbReference type="InterPro" id="IPR043136">
    <property type="entry name" value="B30.2/SPRY_sf"/>
</dbReference>
<dbReference type="SUPFAM" id="SSF49899">
    <property type="entry name" value="Concanavalin A-like lectins/glucanases"/>
    <property type="match status" value="1"/>
</dbReference>
<dbReference type="STRING" id="101127.A0A1X2G646"/>
<dbReference type="Pfam" id="PF00622">
    <property type="entry name" value="SPRY"/>
    <property type="match status" value="1"/>
</dbReference>
<dbReference type="AlphaFoldDB" id="A0A1X2G646"/>
<dbReference type="InterPro" id="IPR013320">
    <property type="entry name" value="ConA-like_dom_sf"/>
</dbReference>